<evidence type="ECO:0000256" key="2">
    <source>
        <dbReference type="ARBA" id="ARBA00023277"/>
    </source>
</evidence>
<organism evidence="3 4">
    <name type="scientific">Paramixta manurensis</name>
    <dbReference type="NCBI Taxonomy" id="2740817"/>
    <lineage>
        <taxon>Bacteria</taxon>
        <taxon>Pseudomonadati</taxon>
        <taxon>Pseudomonadota</taxon>
        <taxon>Gammaproteobacteria</taxon>
        <taxon>Enterobacterales</taxon>
        <taxon>Erwiniaceae</taxon>
        <taxon>Paramixta</taxon>
    </lineage>
</organism>
<dbReference type="SUPFAM" id="SSF53067">
    <property type="entry name" value="Actin-like ATPase domain"/>
    <property type="match status" value="1"/>
</dbReference>
<protein>
    <submittedName>
        <fullName evidence="3">ROK family protein</fullName>
    </submittedName>
</protein>
<dbReference type="PROSITE" id="PS01125">
    <property type="entry name" value="ROK"/>
    <property type="match status" value="1"/>
</dbReference>
<dbReference type="RefSeq" id="WP_173632178.1">
    <property type="nucleotide sequence ID" value="NZ_CP054212.1"/>
</dbReference>
<dbReference type="InterPro" id="IPR043129">
    <property type="entry name" value="ATPase_NBD"/>
</dbReference>
<proteinExistence type="inferred from homology"/>
<dbReference type="Gene3D" id="3.30.420.40">
    <property type="match status" value="2"/>
</dbReference>
<dbReference type="PANTHER" id="PTHR18964:SF149">
    <property type="entry name" value="BIFUNCTIONAL UDP-N-ACETYLGLUCOSAMINE 2-EPIMERASE_N-ACETYLMANNOSAMINE KINASE"/>
    <property type="match status" value="1"/>
</dbReference>
<dbReference type="Pfam" id="PF00480">
    <property type="entry name" value="ROK"/>
    <property type="match status" value="1"/>
</dbReference>
<keyword evidence="4" id="KW-1185">Reference proteome</keyword>
<keyword evidence="2" id="KW-0119">Carbohydrate metabolism</keyword>
<comment type="similarity">
    <text evidence="1">Belongs to the ROK (NagC/XylR) family.</text>
</comment>
<dbReference type="InterPro" id="IPR036390">
    <property type="entry name" value="WH_DNA-bd_sf"/>
</dbReference>
<dbReference type="EMBL" id="CP054212">
    <property type="protein sequence ID" value="QKJ85048.1"/>
    <property type="molecule type" value="Genomic_DNA"/>
</dbReference>
<evidence type="ECO:0000313" key="3">
    <source>
        <dbReference type="EMBL" id="QKJ85048.1"/>
    </source>
</evidence>
<name>A0A6M8U2V9_9GAMM</name>
<dbReference type="PANTHER" id="PTHR18964">
    <property type="entry name" value="ROK (REPRESSOR, ORF, KINASE) FAMILY"/>
    <property type="match status" value="1"/>
</dbReference>
<evidence type="ECO:0000313" key="4">
    <source>
        <dbReference type="Proteomes" id="UP000505325"/>
    </source>
</evidence>
<dbReference type="KEGG" id="pmak:PMPD1_0060"/>
<accession>A0A6M8U2V9</accession>
<dbReference type="Proteomes" id="UP000505325">
    <property type="component" value="Chromosome"/>
</dbReference>
<dbReference type="InterPro" id="IPR000600">
    <property type="entry name" value="ROK"/>
</dbReference>
<evidence type="ECO:0000256" key="1">
    <source>
        <dbReference type="ARBA" id="ARBA00006479"/>
    </source>
</evidence>
<dbReference type="InterPro" id="IPR036388">
    <property type="entry name" value="WH-like_DNA-bd_sf"/>
</dbReference>
<dbReference type="AlphaFoldDB" id="A0A6M8U2V9"/>
<dbReference type="InterPro" id="IPR049874">
    <property type="entry name" value="ROK_cs"/>
</dbReference>
<sequence>MKEAGKGPAVLRLNNEKRVLRYLRQQRVTTRQDISLALALSKNTVSLIIDDLMAQDQVYALGPVSVTAAGRPKIEISLRPEKRKAAGIMVEHQQVHLMVCDYFSTVLEEKSWQTDTVEPPRLLAELATACEALTQRHPELMGIGLGFPGIVDPQKGYLHLSSHLGWRDVDIQAAFAECRCAPVKVMNYVKAAALLSRQMADFSVGDSCFYLRVGEGTGGALLRGSEIFTGSSWTAGEAGHLTVADGPLCRCGQRGCLEALISIPAIHRQLAARQAGLRWQTRAQAPELVEEVMAQAGWHLGKALSQIMLLLNPATIVIDSPWNLSAAFRAQALDNARQHALGFTFHHTQIHFPADPLAPPLGLALAVIEQSEQASLLTSPS</sequence>
<gene>
    <name evidence="3" type="ORF">PMPD1_0060</name>
</gene>
<dbReference type="Gene3D" id="1.10.10.10">
    <property type="entry name" value="Winged helix-like DNA-binding domain superfamily/Winged helix DNA-binding domain"/>
    <property type="match status" value="1"/>
</dbReference>
<dbReference type="SUPFAM" id="SSF46785">
    <property type="entry name" value="Winged helix' DNA-binding domain"/>
    <property type="match status" value="1"/>
</dbReference>
<reference evidence="3 4" key="1">
    <citation type="submission" date="2020-06" db="EMBL/GenBank/DDBJ databases">
        <title>Genome sequence of Paramixta manurensis strain PD-1.</title>
        <authorList>
            <person name="Lee C.W."/>
            <person name="Kim J."/>
        </authorList>
    </citation>
    <scope>NUCLEOTIDE SEQUENCE [LARGE SCALE GENOMIC DNA]</scope>
    <source>
        <strain evidence="3 4">PD-1</strain>
    </source>
</reference>